<evidence type="ECO:0000313" key="1">
    <source>
        <dbReference type="EMBL" id="VUZ42622.1"/>
    </source>
</evidence>
<sequence>MKNRMPMQLDKRSDKSMLLSCANTRIKQKISGCGHCLDYSGFQTLTIFIAGLAYLYDVSGLPLSKLIKCHYPSSINHQVHS</sequence>
<gene>
    <name evidence="1" type="ORF">WMSIL1_LOCUS3250</name>
</gene>
<reference evidence="1 2" key="1">
    <citation type="submission" date="2019-07" db="EMBL/GenBank/DDBJ databases">
        <authorList>
            <person name="Jastrzebski P J."/>
            <person name="Paukszto L."/>
            <person name="Jastrzebski P J."/>
        </authorList>
    </citation>
    <scope>NUCLEOTIDE SEQUENCE [LARGE SCALE GENOMIC DNA]</scope>
    <source>
        <strain evidence="1 2">WMS-il1</strain>
    </source>
</reference>
<protein>
    <submittedName>
        <fullName evidence="1">Uncharacterized protein</fullName>
    </submittedName>
</protein>
<dbReference type="AlphaFoldDB" id="A0A564Y5R3"/>
<name>A0A564Y5R3_HYMDI</name>
<evidence type="ECO:0000313" key="2">
    <source>
        <dbReference type="Proteomes" id="UP000321570"/>
    </source>
</evidence>
<dbReference type="EMBL" id="CABIJS010000089">
    <property type="protein sequence ID" value="VUZ42622.1"/>
    <property type="molecule type" value="Genomic_DNA"/>
</dbReference>
<dbReference type="Proteomes" id="UP000321570">
    <property type="component" value="Unassembled WGS sequence"/>
</dbReference>
<proteinExistence type="predicted"/>
<accession>A0A564Y5R3</accession>
<organism evidence="1 2">
    <name type="scientific">Hymenolepis diminuta</name>
    <name type="common">Rat tapeworm</name>
    <dbReference type="NCBI Taxonomy" id="6216"/>
    <lineage>
        <taxon>Eukaryota</taxon>
        <taxon>Metazoa</taxon>
        <taxon>Spiralia</taxon>
        <taxon>Lophotrochozoa</taxon>
        <taxon>Platyhelminthes</taxon>
        <taxon>Cestoda</taxon>
        <taxon>Eucestoda</taxon>
        <taxon>Cyclophyllidea</taxon>
        <taxon>Hymenolepididae</taxon>
        <taxon>Hymenolepis</taxon>
    </lineage>
</organism>
<keyword evidence="2" id="KW-1185">Reference proteome</keyword>